<proteinExistence type="predicted"/>
<gene>
    <name evidence="2" type="ORF">LWF01_05860</name>
</gene>
<evidence type="ECO:0000313" key="3">
    <source>
        <dbReference type="Proteomes" id="UP001209083"/>
    </source>
</evidence>
<dbReference type="SUPFAM" id="SSF53697">
    <property type="entry name" value="SIS domain"/>
    <property type="match status" value="1"/>
</dbReference>
<dbReference type="InterPro" id="IPR001347">
    <property type="entry name" value="SIS_dom"/>
</dbReference>
<dbReference type="InterPro" id="IPR046348">
    <property type="entry name" value="SIS_dom_sf"/>
</dbReference>
<accession>A0ABY8QW78</accession>
<protein>
    <submittedName>
        <fullName evidence="2">SIS domain-containing protein</fullName>
    </submittedName>
</protein>
<sequence length="342" mass="36492">MIKTVQGRGVVGMQDSIVEDVADVATGATFTAVRRFVADYFTSSTSVIYLVGCGGSLYMFGAMKYLLDDLPVPVITINSAELVARRPAGLGQNSLVIASSTHGTTMETAEAITVARSSEAPVLLVCQNVDSPCAAAAEHIINHNGVEAKQVLLAVIAHELLDTRHVVPRSLPAPDVLAGLGPVFRETNVAWDRELEAVATSIAHAELSFVIGSGPNEGAIDTFASCYLMEMQNLAAVASGANDFLHGTHEMIDDDSTLLVLVGEDSTREIAERAAEFARRFSRKTSVLDTAELPMTGVVANHRSTVSALLFASSVIARLAQRVEAVTEVPLISRKYMWKATY</sequence>
<keyword evidence="3" id="KW-1185">Reference proteome</keyword>
<name>A0ABY8QW78_9MICO</name>
<dbReference type="PROSITE" id="PS51464">
    <property type="entry name" value="SIS"/>
    <property type="match status" value="1"/>
</dbReference>
<dbReference type="Proteomes" id="UP001209083">
    <property type="component" value="Chromosome"/>
</dbReference>
<dbReference type="PANTHER" id="PTHR10937">
    <property type="entry name" value="GLUCOSAMINE--FRUCTOSE-6-PHOSPHATE AMINOTRANSFERASE, ISOMERIZING"/>
    <property type="match status" value="1"/>
</dbReference>
<dbReference type="RefSeq" id="WP_349640108.1">
    <property type="nucleotide sequence ID" value="NZ_CP090958.1"/>
</dbReference>
<dbReference type="Pfam" id="PF01380">
    <property type="entry name" value="SIS"/>
    <property type="match status" value="1"/>
</dbReference>
<dbReference type="EMBL" id="CP090958">
    <property type="protein sequence ID" value="WGW13292.1"/>
    <property type="molecule type" value="Genomic_DNA"/>
</dbReference>
<feature type="domain" description="SIS" evidence="1">
    <location>
        <begin position="37"/>
        <end position="171"/>
    </location>
</feature>
<reference evidence="2 3" key="1">
    <citation type="submission" date="2023-05" db="EMBL/GenBank/DDBJ databases">
        <title>Lithophilousrod everest ZFBP1038 complete genpme.</title>
        <authorList>
            <person name="Tian M."/>
        </authorList>
    </citation>
    <scope>NUCLEOTIDE SEQUENCE [LARGE SCALE GENOMIC DNA]</scope>
    <source>
        <strain evidence="2 3">ZFBP1038</strain>
    </source>
</reference>
<evidence type="ECO:0000259" key="1">
    <source>
        <dbReference type="PROSITE" id="PS51464"/>
    </source>
</evidence>
<organism evidence="2 3">
    <name type="scientific">Saxibacter everestensis</name>
    <dbReference type="NCBI Taxonomy" id="2909229"/>
    <lineage>
        <taxon>Bacteria</taxon>
        <taxon>Bacillati</taxon>
        <taxon>Actinomycetota</taxon>
        <taxon>Actinomycetes</taxon>
        <taxon>Micrococcales</taxon>
        <taxon>Brevibacteriaceae</taxon>
        <taxon>Saxibacter</taxon>
    </lineage>
</organism>
<dbReference type="PANTHER" id="PTHR10937:SF14">
    <property type="entry name" value="FRUCTOSELYSINE 6-PHOSPHATE DEGLYCASE"/>
    <property type="match status" value="1"/>
</dbReference>
<dbReference type="Gene3D" id="3.40.50.10490">
    <property type="entry name" value="Glucose-6-phosphate isomerase like protein, domain 1"/>
    <property type="match status" value="2"/>
</dbReference>
<evidence type="ECO:0000313" key="2">
    <source>
        <dbReference type="EMBL" id="WGW13292.1"/>
    </source>
</evidence>